<organism evidence="2 3">
    <name type="scientific">Polyplax serrata</name>
    <name type="common">Common mouse louse</name>
    <dbReference type="NCBI Taxonomy" id="468196"/>
    <lineage>
        <taxon>Eukaryota</taxon>
        <taxon>Metazoa</taxon>
        <taxon>Ecdysozoa</taxon>
        <taxon>Arthropoda</taxon>
        <taxon>Hexapoda</taxon>
        <taxon>Insecta</taxon>
        <taxon>Pterygota</taxon>
        <taxon>Neoptera</taxon>
        <taxon>Paraneoptera</taxon>
        <taxon>Psocodea</taxon>
        <taxon>Troctomorpha</taxon>
        <taxon>Phthiraptera</taxon>
        <taxon>Anoplura</taxon>
        <taxon>Polyplacidae</taxon>
        <taxon>Polyplax</taxon>
    </lineage>
</organism>
<dbReference type="InterPro" id="IPR038976">
    <property type="entry name" value="Ssk"/>
</dbReference>
<feature type="transmembrane region" description="Helical" evidence="1">
    <location>
        <begin position="79"/>
        <end position="99"/>
    </location>
</feature>
<reference evidence="2 3" key="1">
    <citation type="submission" date="2023-10" db="EMBL/GenBank/DDBJ databases">
        <title>Genomes of two closely related lineages of the louse Polyplax serrata with different host specificities.</title>
        <authorList>
            <person name="Martinu J."/>
            <person name="Tarabai H."/>
            <person name="Stefka J."/>
            <person name="Hypsa V."/>
        </authorList>
    </citation>
    <scope>NUCLEOTIDE SEQUENCE [LARGE SCALE GENOMIC DNA]</scope>
    <source>
        <strain evidence="2">HR10_N</strain>
    </source>
</reference>
<feature type="transmembrane region" description="Helical" evidence="1">
    <location>
        <begin position="147"/>
        <end position="165"/>
    </location>
</feature>
<feature type="transmembrane region" description="Helical" evidence="1">
    <location>
        <begin position="189"/>
        <end position="210"/>
    </location>
</feature>
<evidence type="ECO:0000313" key="2">
    <source>
        <dbReference type="EMBL" id="KAK6643406.1"/>
    </source>
</evidence>
<keyword evidence="1" id="KW-1133">Transmembrane helix</keyword>
<dbReference type="PANTHER" id="PTHR36692">
    <property type="entry name" value="PROTEIN SNAKESKIN"/>
    <property type="match status" value="1"/>
</dbReference>
<protein>
    <submittedName>
        <fullName evidence="2">Uncharacterized protein</fullName>
    </submittedName>
</protein>
<dbReference type="EMBL" id="JAWJWE010000002">
    <property type="protein sequence ID" value="KAK6643406.1"/>
    <property type="molecule type" value="Genomic_DNA"/>
</dbReference>
<sequence>MAMTSEGSKPKLLSRSSIPYICKFIELTNHAQLVTKSRSNLTTNVHHGFMKRSQWEPKGYLKALFCPPTPERENNDENCFEVSLTSALCLSIVIVGLIVDPTNNGILAFDQNHSGIVYVSWPGYIIINTVLLITHLAGDRVPKRTQILFSFVGGCLFVAAAAVSLEDWRRQHGESLLKTNVQQYSDQTIAAGILALFCALTFFIDVFVTIKFA</sequence>
<accession>A0AAN8XNZ0</accession>
<dbReference type="GO" id="GO:0005886">
    <property type="term" value="C:plasma membrane"/>
    <property type="evidence" value="ECO:0007669"/>
    <property type="project" value="TreeGrafter"/>
</dbReference>
<proteinExistence type="predicted"/>
<gene>
    <name evidence="2" type="ORF">RUM43_004911</name>
</gene>
<feature type="transmembrane region" description="Helical" evidence="1">
    <location>
        <begin position="119"/>
        <end position="138"/>
    </location>
</feature>
<dbReference type="GO" id="GO:0019991">
    <property type="term" value="P:septate junction assembly"/>
    <property type="evidence" value="ECO:0007669"/>
    <property type="project" value="InterPro"/>
</dbReference>
<comment type="caution">
    <text evidence="2">The sequence shown here is derived from an EMBL/GenBank/DDBJ whole genome shotgun (WGS) entry which is preliminary data.</text>
</comment>
<evidence type="ECO:0000313" key="3">
    <source>
        <dbReference type="Proteomes" id="UP001372834"/>
    </source>
</evidence>
<name>A0AAN8XNZ0_POLSC</name>
<dbReference type="Proteomes" id="UP001372834">
    <property type="component" value="Unassembled WGS sequence"/>
</dbReference>
<keyword evidence="1" id="KW-0472">Membrane</keyword>
<keyword evidence="1" id="KW-0812">Transmembrane</keyword>
<evidence type="ECO:0000256" key="1">
    <source>
        <dbReference type="SAM" id="Phobius"/>
    </source>
</evidence>
<dbReference type="PANTHER" id="PTHR36692:SF2">
    <property type="entry name" value="GEO12064P1"/>
    <property type="match status" value="1"/>
</dbReference>
<dbReference type="AlphaFoldDB" id="A0AAN8XNZ0"/>